<keyword evidence="4" id="KW-0732">Signal</keyword>
<gene>
    <name evidence="6" type="ORF">JJQ90_07350</name>
</gene>
<name>A0ABS6H550_9PROT</name>
<keyword evidence="3" id="KW-0813">Transport</keyword>
<proteinExistence type="inferred from homology"/>
<dbReference type="InterPro" id="IPR030678">
    <property type="entry name" value="Peptide/Ni-bd"/>
</dbReference>
<feature type="domain" description="Solute-binding protein family 5" evidence="5">
    <location>
        <begin position="46"/>
        <end position="376"/>
    </location>
</feature>
<evidence type="ECO:0000256" key="1">
    <source>
        <dbReference type="ARBA" id="ARBA00004418"/>
    </source>
</evidence>
<reference evidence="6 7" key="1">
    <citation type="submission" date="2021-01" db="EMBL/GenBank/DDBJ databases">
        <title>Roseomonas sp. nov, a bacterium isolated from an oil production mixture in Yumen Oilfield.</title>
        <authorList>
            <person name="Wu D."/>
        </authorList>
    </citation>
    <scope>NUCLEOTIDE SEQUENCE [LARGE SCALE GENOMIC DNA]</scope>
    <source>
        <strain evidence="6 7">ROY-5-3</strain>
    </source>
</reference>
<evidence type="ECO:0000313" key="7">
    <source>
        <dbReference type="Proteomes" id="UP000689967"/>
    </source>
</evidence>
<comment type="caution">
    <text evidence="6">The sequence shown here is derived from an EMBL/GenBank/DDBJ whole genome shotgun (WGS) entry which is preliminary data.</text>
</comment>
<evidence type="ECO:0000256" key="4">
    <source>
        <dbReference type="ARBA" id="ARBA00022729"/>
    </source>
</evidence>
<dbReference type="PANTHER" id="PTHR30290">
    <property type="entry name" value="PERIPLASMIC BINDING COMPONENT OF ABC TRANSPORTER"/>
    <property type="match status" value="1"/>
</dbReference>
<sequence>MRLHLLFNHEPISLAPNTHEGDSSSATVILKLACPSLLRLDPAMRPQPDLAESWRVSDGHRIFDFTLRPGLTFHNGRALEAEAAAACFHRIFDPRVQSPLQGDFAGLEAVEATGRLTLRFRFAEPHLAFLPALAWRCFLADDVAVQPVGAGPYEVLEWRRGSHLRLRKFPGHYAAHRFAAEELVIRFAPRAADRIAAIEAGAADIIETLPAGAAADLVARGLVQALVANSPRKTVIAFRTTEPPFDDPRMRQAVAHALDLEAIRARHLGDRGRLVVGVLPEDDPWAEKLEPLPFDPDRARALVREAGHGDGVRVQVSTTAMPPVPGVAAQVAAGLAAIGIELDLRHYWDPPWWPAVYLQGGWQMAIQGASARPHPHILFQRDLCTGGAFNAGGYSNPRLDTLVAEARRSADPARQRETYAEAQRLVHAELPVLPLYAADVLAGARPGLRGFRPHPLGYVELEDVRLRETGEDAAAFP</sequence>
<dbReference type="CDD" id="cd00995">
    <property type="entry name" value="PBP2_NikA_DppA_OppA_like"/>
    <property type="match status" value="1"/>
</dbReference>
<evidence type="ECO:0000259" key="5">
    <source>
        <dbReference type="Pfam" id="PF00496"/>
    </source>
</evidence>
<dbReference type="RefSeq" id="WP_216873979.1">
    <property type="nucleotide sequence ID" value="NZ_JAERQM010000002.1"/>
</dbReference>
<accession>A0ABS6H550</accession>
<dbReference type="PIRSF" id="PIRSF002741">
    <property type="entry name" value="MppA"/>
    <property type="match status" value="1"/>
</dbReference>
<evidence type="ECO:0000256" key="2">
    <source>
        <dbReference type="ARBA" id="ARBA00005695"/>
    </source>
</evidence>
<dbReference type="Pfam" id="PF00496">
    <property type="entry name" value="SBP_bac_5"/>
    <property type="match status" value="1"/>
</dbReference>
<protein>
    <submittedName>
        <fullName evidence="6">ABC transporter substrate-binding protein</fullName>
    </submittedName>
</protein>
<dbReference type="InterPro" id="IPR000914">
    <property type="entry name" value="SBP_5_dom"/>
</dbReference>
<evidence type="ECO:0000256" key="3">
    <source>
        <dbReference type="ARBA" id="ARBA00022448"/>
    </source>
</evidence>
<dbReference type="Proteomes" id="UP000689967">
    <property type="component" value="Unassembled WGS sequence"/>
</dbReference>
<comment type="similarity">
    <text evidence="2">Belongs to the bacterial solute-binding protein 5 family.</text>
</comment>
<organism evidence="6 7">
    <name type="scientific">Falsiroseomonas oleicola</name>
    <dbReference type="NCBI Taxonomy" id="2801474"/>
    <lineage>
        <taxon>Bacteria</taxon>
        <taxon>Pseudomonadati</taxon>
        <taxon>Pseudomonadota</taxon>
        <taxon>Alphaproteobacteria</taxon>
        <taxon>Acetobacterales</taxon>
        <taxon>Roseomonadaceae</taxon>
        <taxon>Falsiroseomonas</taxon>
    </lineage>
</organism>
<evidence type="ECO:0000313" key="6">
    <source>
        <dbReference type="EMBL" id="MBU8543516.1"/>
    </source>
</evidence>
<dbReference type="EMBL" id="JAERQM010000002">
    <property type="protein sequence ID" value="MBU8543516.1"/>
    <property type="molecule type" value="Genomic_DNA"/>
</dbReference>
<dbReference type="PANTHER" id="PTHR30290:SF10">
    <property type="entry name" value="PERIPLASMIC OLIGOPEPTIDE-BINDING PROTEIN-RELATED"/>
    <property type="match status" value="1"/>
</dbReference>
<keyword evidence="7" id="KW-1185">Reference proteome</keyword>
<dbReference type="InterPro" id="IPR039424">
    <property type="entry name" value="SBP_5"/>
</dbReference>
<comment type="subcellular location">
    <subcellularLocation>
        <location evidence="1">Periplasm</location>
    </subcellularLocation>
</comment>